<dbReference type="EMBL" id="SGPL01000557">
    <property type="protein sequence ID" value="THH10678.1"/>
    <property type="molecule type" value="Genomic_DNA"/>
</dbReference>
<protein>
    <submittedName>
        <fullName evidence="2">Uncharacterized protein</fullName>
    </submittedName>
</protein>
<accession>A0A4S4LHB9</accession>
<sequence length="346" mass="37471">MGVIPSPADLSNFSLSPWRISVSWTSRLSHGKVRMIYLLGSPLAPKAEEQAPRKRLVPKKSKLGLLGVSSNKTKDMSDVVRRVGGSASTSRGGFEIYVDPQNDPDIGDMVMVKKKKSRAALNGLKWGPLGEVTNVPSAPKEKESGKGNLLKLKSEEKDKWWSIRRGTKDKSASLAAPDTLNLDNPATRARFNSLDSGVLLSSPTAEVSPLSASQNLQIPQPGRTTVVEATSEPDTANDAPSPTFLAIPPATGSIAIRAMRSMKSMARISSWAQLKPNEKEANADGGTKKEKSESKKKEKSEPKKKEKSELKKKKKEKEGREQTLRSSGSGFEAGTMTSPEAETFQD</sequence>
<evidence type="ECO:0000313" key="2">
    <source>
        <dbReference type="EMBL" id="THH10678.1"/>
    </source>
</evidence>
<keyword evidence="3" id="KW-1185">Reference proteome</keyword>
<dbReference type="AlphaFoldDB" id="A0A4S4LHB9"/>
<dbReference type="OrthoDB" id="3266415at2759"/>
<reference evidence="2 3" key="1">
    <citation type="submission" date="2019-02" db="EMBL/GenBank/DDBJ databases">
        <title>Genome sequencing of the rare red list fungi Bondarzewia mesenterica.</title>
        <authorList>
            <person name="Buettner E."/>
            <person name="Kellner H."/>
        </authorList>
    </citation>
    <scope>NUCLEOTIDE SEQUENCE [LARGE SCALE GENOMIC DNA]</scope>
    <source>
        <strain evidence="2 3">DSM 108281</strain>
    </source>
</reference>
<feature type="region of interest" description="Disordered" evidence="1">
    <location>
        <begin position="208"/>
        <end position="243"/>
    </location>
</feature>
<evidence type="ECO:0000313" key="3">
    <source>
        <dbReference type="Proteomes" id="UP000310158"/>
    </source>
</evidence>
<feature type="compositionally biased region" description="Polar residues" evidence="1">
    <location>
        <begin position="208"/>
        <end position="218"/>
    </location>
</feature>
<organism evidence="2 3">
    <name type="scientific">Bondarzewia mesenterica</name>
    <dbReference type="NCBI Taxonomy" id="1095465"/>
    <lineage>
        <taxon>Eukaryota</taxon>
        <taxon>Fungi</taxon>
        <taxon>Dikarya</taxon>
        <taxon>Basidiomycota</taxon>
        <taxon>Agaricomycotina</taxon>
        <taxon>Agaricomycetes</taxon>
        <taxon>Russulales</taxon>
        <taxon>Bondarzewiaceae</taxon>
        <taxon>Bondarzewia</taxon>
    </lineage>
</organism>
<feature type="compositionally biased region" description="Polar residues" evidence="1">
    <location>
        <begin position="324"/>
        <end position="346"/>
    </location>
</feature>
<name>A0A4S4LHB9_9AGAM</name>
<evidence type="ECO:0000256" key="1">
    <source>
        <dbReference type="SAM" id="MobiDB-lite"/>
    </source>
</evidence>
<dbReference type="Proteomes" id="UP000310158">
    <property type="component" value="Unassembled WGS sequence"/>
</dbReference>
<feature type="region of interest" description="Disordered" evidence="1">
    <location>
        <begin position="270"/>
        <end position="346"/>
    </location>
</feature>
<proteinExistence type="predicted"/>
<gene>
    <name evidence="2" type="ORF">EW146_g8298</name>
</gene>
<comment type="caution">
    <text evidence="2">The sequence shown here is derived from an EMBL/GenBank/DDBJ whole genome shotgun (WGS) entry which is preliminary data.</text>
</comment>
<feature type="compositionally biased region" description="Basic and acidic residues" evidence="1">
    <location>
        <begin position="276"/>
        <end position="309"/>
    </location>
</feature>
<feature type="non-terminal residue" evidence="2">
    <location>
        <position position="346"/>
    </location>
</feature>